<evidence type="ECO:0000256" key="5">
    <source>
        <dbReference type="ARBA" id="ARBA00023136"/>
    </source>
</evidence>
<dbReference type="Pfam" id="PF13520">
    <property type="entry name" value="AA_permease_2"/>
    <property type="match status" value="1"/>
</dbReference>
<dbReference type="GO" id="GO:0016020">
    <property type="term" value="C:membrane"/>
    <property type="evidence" value="ECO:0007669"/>
    <property type="project" value="UniProtKB-SubCell"/>
</dbReference>
<evidence type="ECO:0000256" key="3">
    <source>
        <dbReference type="ARBA" id="ARBA00022692"/>
    </source>
</evidence>
<keyword evidence="4 6" id="KW-1133">Transmembrane helix</keyword>
<dbReference type="PANTHER" id="PTHR45649">
    <property type="entry name" value="AMINO-ACID PERMEASE BAT1"/>
    <property type="match status" value="1"/>
</dbReference>
<evidence type="ECO:0000256" key="1">
    <source>
        <dbReference type="ARBA" id="ARBA00004141"/>
    </source>
</evidence>
<keyword evidence="2" id="KW-0813">Transport</keyword>
<feature type="transmembrane region" description="Helical" evidence="6">
    <location>
        <begin position="115"/>
        <end position="134"/>
    </location>
</feature>
<dbReference type="Proteomes" id="UP000253664">
    <property type="component" value="Unassembled WGS sequence"/>
</dbReference>
<dbReference type="EMBL" id="LKCN02000001">
    <property type="protein sequence ID" value="RCI16332.1"/>
    <property type="molecule type" value="Genomic_DNA"/>
</dbReference>
<organism evidence="7 8">
    <name type="scientific">Ophiocordyceps polyrhachis-furcata BCC 54312</name>
    <dbReference type="NCBI Taxonomy" id="1330021"/>
    <lineage>
        <taxon>Eukaryota</taxon>
        <taxon>Fungi</taxon>
        <taxon>Dikarya</taxon>
        <taxon>Ascomycota</taxon>
        <taxon>Pezizomycotina</taxon>
        <taxon>Sordariomycetes</taxon>
        <taxon>Hypocreomycetidae</taxon>
        <taxon>Hypocreales</taxon>
        <taxon>Ophiocordycipitaceae</taxon>
        <taxon>Ophiocordyceps</taxon>
    </lineage>
</organism>
<proteinExistence type="predicted"/>
<feature type="transmembrane region" description="Helical" evidence="6">
    <location>
        <begin position="402"/>
        <end position="423"/>
    </location>
</feature>
<comment type="caution">
    <text evidence="7">The sequence shown here is derived from an EMBL/GenBank/DDBJ whole genome shotgun (WGS) entry which is preliminary data.</text>
</comment>
<evidence type="ECO:0008006" key="9">
    <source>
        <dbReference type="Google" id="ProtNLM"/>
    </source>
</evidence>
<dbReference type="STRING" id="1330021.A0A367LQ15"/>
<name>A0A367LQ15_9HYPO</name>
<dbReference type="InterPro" id="IPR002293">
    <property type="entry name" value="AA/rel_permease1"/>
</dbReference>
<feature type="transmembrane region" description="Helical" evidence="6">
    <location>
        <begin position="429"/>
        <end position="450"/>
    </location>
</feature>
<evidence type="ECO:0000256" key="2">
    <source>
        <dbReference type="ARBA" id="ARBA00022448"/>
    </source>
</evidence>
<keyword evidence="3 6" id="KW-0812">Transmembrane</keyword>
<feature type="transmembrane region" description="Helical" evidence="6">
    <location>
        <begin position="332"/>
        <end position="352"/>
    </location>
</feature>
<feature type="transmembrane region" description="Helical" evidence="6">
    <location>
        <begin position="232"/>
        <end position="254"/>
    </location>
</feature>
<keyword evidence="5 6" id="KW-0472">Membrane</keyword>
<dbReference type="PIRSF" id="PIRSF006060">
    <property type="entry name" value="AA_transporter"/>
    <property type="match status" value="1"/>
</dbReference>
<sequence>MNFVSGMPVLFGFIMRTGGPQAAFTSWTLVSTVSCLLALSMAEIAAALPTTGGIYFWAHHLGGSEWGPFLSWMTAWWNFAFWALATPGTQQGATNFLVSALEINFPDAVHLRQGWFQFLVTLSGLLIALVPNITSQRLLQLYFRFAIAVFFVLFIIFWTWFPIGARGHFQPPDFVFRKFHNGVDQGPVQQASDAYCWLISLLFGAWEFGGYDAGAHLAEETRNAGTTVARGMWLSTFSTAALSIPTLVLILFCIQDFDALIAAPYANNWAQFLVDVVGRRGATAILVISWIDCTCSTTACLLSAQRVAFAISRDNILPGSSLFKEVSGTGSVPVKAAILVFLIAVAVSLSILGSTVAFSAITAATVSCQNISYLFLFLTRFTLGRSRFKPAAWNLGSLSQPIGYITIIWLSFLSVVLLLPQVFPVTVQTLNYSPICLAIVTFVSLVGWHFPWGLGGRYWFKGPCPTLTDDQAETSSHISSSAM</sequence>
<protein>
    <recommendedName>
        <fullName evidence="9">Amino acid permease/ SLC12A domain-containing protein</fullName>
    </recommendedName>
</protein>
<keyword evidence="8" id="KW-1185">Reference proteome</keyword>
<evidence type="ECO:0000256" key="6">
    <source>
        <dbReference type="SAM" id="Phobius"/>
    </source>
</evidence>
<dbReference type="PANTHER" id="PTHR45649:SF13">
    <property type="entry name" value="THIAMINE TRANSPORTER THI9"/>
    <property type="match status" value="1"/>
</dbReference>
<dbReference type="Gene3D" id="1.20.1740.10">
    <property type="entry name" value="Amino acid/polyamine transporter I"/>
    <property type="match status" value="1"/>
</dbReference>
<dbReference type="AlphaFoldDB" id="A0A367LQ15"/>
<evidence type="ECO:0000313" key="8">
    <source>
        <dbReference type="Proteomes" id="UP000253664"/>
    </source>
</evidence>
<dbReference type="GO" id="GO:0022857">
    <property type="term" value="F:transmembrane transporter activity"/>
    <property type="evidence" value="ECO:0007669"/>
    <property type="project" value="InterPro"/>
</dbReference>
<gene>
    <name evidence="7" type="ORF">L249_3164</name>
</gene>
<dbReference type="OrthoDB" id="10054429at2759"/>
<accession>A0A367LQ15</accession>
<reference evidence="7 8" key="1">
    <citation type="journal article" date="2015" name="BMC Genomics">
        <title>Insights from the genome of Ophiocordyceps polyrhachis-furcata to pathogenicity and host specificity in insect fungi.</title>
        <authorList>
            <person name="Wichadakul D."/>
            <person name="Kobmoo N."/>
            <person name="Ingsriswang S."/>
            <person name="Tangphatsornruang S."/>
            <person name="Chantasingh D."/>
            <person name="Luangsa-ard J.J."/>
            <person name="Eurwilaichitr L."/>
        </authorList>
    </citation>
    <scope>NUCLEOTIDE SEQUENCE [LARGE SCALE GENOMIC DNA]</scope>
    <source>
        <strain evidence="7 8">BCC 54312</strain>
    </source>
</reference>
<feature type="transmembrane region" description="Helical" evidence="6">
    <location>
        <begin position="141"/>
        <end position="161"/>
    </location>
</feature>
<evidence type="ECO:0000313" key="7">
    <source>
        <dbReference type="EMBL" id="RCI16332.1"/>
    </source>
</evidence>
<comment type="subcellular location">
    <subcellularLocation>
        <location evidence="1">Membrane</location>
        <topology evidence="1">Multi-pass membrane protein</topology>
    </subcellularLocation>
</comment>
<evidence type="ECO:0000256" key="4">
    <source>
        <dbReference type="ARBA" id="ARBA00022989"/>
    </source>
</evidence>